<accession>A0A6L6HP86</accession>
<protein>
    <submittedName>
        <fullName evidence="3">DUF1003 domain-containing protein</fullName>
    </submittedName>
</protein>
<feature type="transmembrane region" description="Helical" evidence="2">
    <location>
        <begin position="99"/>
        <end position="118"/>
    </location>
</feature>
<evidence type="ECO:0000313" key="3">
    <source>
        <dbReference type="EMBL" id="MTE00946.1"/>
    </source>
</evidence>
<dbReference type="RefSeq" id="WP_154765020.1">
    <property type="nucleotide sequence ID" value="NZ_WMBT01000006.1"/>
</dbReference>
<feature type="coiled-coil region" evidence="1">
    <location>
        <begin position="138"/>
        <end position="184"/>
    </location>
</feature>
<sequence length="185" mass="20704">MTDNNNSAAAARQWLGQELDTLGLSERRVIDRLTGRQAISRDTNAAFDQTGGLGGRMADRVAAFGGSWPFIGAFLAFLTAWCILNLVLGRGAFDHYPFIFLNLVLSMLAAIQAPIIMMSQNRQGEKDRLAAAHDYEVNLKAELEIMALHEKLDRMRNDQLRQVMAQQQMQLDLLAEALRRLETRG</sequence>
<evidence type="ECO:0000313" key="4">
    <source>
        <dbReference type="Proteomes" id="UP000481417"/>
    </source>
</evidence>
<keyword evidence="2" id="KW-0472">Membrane</keyword>
<comment type="caution">
    <text evidence="3">The sequence shown here is derived from an EMBL/GenBank/DDBJ whole genome shotgun (WGS) entry which is preliminary data.</text>
</comment>
<dbReference type="EMBL" id="WMBT01000006">
    <property type="protein sequence ID" value="MTE00946.1"/>
    <property type="molecule type" value="Genomic_DNA"/>
</dbReference>
<dbReference type="PANTHER" id="PTHR41386:SF1">
    <property type="entry name" value="MEMBRANE PROTEIN"/>
    <property type="match status" value="1"/>
</dbReference>
<name>A0A6L6HP86_9RHOB</name>
<dbReference type="Proteomes" id="UP000481417">
    <property type="component" value="Unassembled WGS sequence"/>
</dbReference>
<proteinExistence type="predicted"/>
<keyword evidence="4" id="KW-1185">Reference proteome</keyword>
<organism evidence="3 4">
    <name type="scientific">Paracoccus lichenicola</name>
    <dbReference type="NCBI Taxonomy" id="2665644"/>
    <lineage>
        <taxon>Bacteria</taxon>
        <taxon>Pseudomonadati</taxon>
        <taxon>Pseudomonadota</taxon>
        <taxon>Alphaproteobacteria</taxon>
        <taxon>Rhodobacterales</taxon>
        <taxon>Paracoccaceae</taxon>
        <taxon>Paracoccus</taxon>
    </lineage>
</organism>
<keyword evidence="2" id="KW-1133">Transmembrane helix</keyword>
<keyword evidence="1" id="KW-0175">Coiled coil</keyword>
<dbReference type="Pfam" id="PF06210">
    <property type="entry name" value="DUF1003"/>
    <property type="match status" value="1"/>
</dbReference>
<reference evidence="3 4" key="1">
    <citation type="submission" date="2019-11" db="EMBL/GenBank/DDBJ databases">
        <authorList>
            <person name="Lang L."/>
        </authorList>
    </citation>
    <scope>NUCLEOTIDE SEQUENCE [LARGE SCALE GENOMIC DNA]</scope>
    <source>
        <strain evidence="3 4">YIM 132242</strain>
    </source>
</reference>
<feature type="transmembrane region" description="Helical" evidence="2">
    <location>
        <begin position="66"/>
        <end position="87"/>
    </location>
</feature>
<evidence type="ECO:0000256" key="1">
    <source>
        <dbReference type="SAM" id="Coils"/>
    </source>
</evidence>
<dbReference type="PANTHER" id="PTHR41386">
    <property type="entry name" value="INTEGRAL MEMBRANE PROTEIN-RELATED"/>
    <property type="match status" value="1"/>
</dbReference>
<dbReference type="AlphaFoldDB" id="A0A6L6HP86"/>
<gene>
    <name evidence="3" type="ORF">GIY56_11640</name>
</gene>
<dbReference type="InterPro" id="IPR010406">
    <property type="entry name" value="DUF1003"/>
</dbReference>
<evidence type="ECO:0000256" key="2">
    <source>
        <dbReference type="SAM" id="Phobius"/>
    </source>
</evidence>
<keyword evidence="2" id="KW-0812">Transmembrane</keyword>